<dbReference type="STRING" id="1684307.A0A316U991"/>
<dbReference type="Proteomes" id="UP000245942">
    <property type="component" value="Unassembled WGS sequence"/>
</dbReference>
<dbReference type="EMBL" id="KZ819324">
    <property type="protein sequence ID" value="PWN21786.1"/>
    <property type="molecule type" value="Genomic_DNA"/>
</dbReference>
<reference evidence="3 4" key="1">
    <citation type="journal article" date="2018" name="Mol. Biol. Evol.">
        <title>Broad Genomic Sampling Reveals a Smut Pathogenic Ancestry of the Fungal Clade Ustilaginomycotina.</title>
        <authorList>
            <person name="Kijpornyongpan T."/>
            <person name="Mondo S.J."/>
            <person name="Barry K."/>
            <person name="Sandor L."/>
            <person name="Lee J."/>
            <person name="Lipzen A."/>
            <person name="Pangilinan J."/>
            <person name="LaButti K."/>
            <person name="Hainaut M."/>
            <person name="Henrissat B."/>
            <person name="Grigoriev I.V."/>
            <person name="Spatafora J.W."/>
            <person name="Aime M.C."/>
        </authorList>
    </citation>
    <scope>NUCLEOTIDE SEQUENCE [LARGE SCALE GENOMIC DNA]</scope>
    <source>
        <strain evidence="3 4">MCA 4718</strain>
    </source>
</reference>
<accession>A0A316U991</accession>
<feature type="chain" id="PRO_5016459342" evidence="2">
    <location>
        <begin position="22"/>
        <end position="349"/>
    </location>
</feature>
<feature type="compositionally biased region" description="Basic and acidic residues" evidence="1">
    <location>
        <begin position="326"/>
        <end position="336"/>
    </location>
</feature>
<feature type="compositionally biased region" description="Acidic residues" evidence="1">
    <location>
        <begin position="337"/>
        <end position="349"/>
    </location>
</feature>
<evidence type="ECO:0000313" key="4">
    <source>
        <dbReference type="Proteomes" id="UP000245942"/>
    </source>
</evidence>
<dbReference type="AlphaFoldDB" id="A0A316U991"/>
<name>A0A316U991_9BASI</name>
<dbReference type="RefSeq" id="XP_025348946.1">
    <property type="nucleotide sequence ID" value="XM_025494174.1"/>
</dbReference>
<keyword evidence="4" id="KW-1185">Reference proteome</keyword>
<evidence type="ECO:0000313" key="3">
    <source>
        <dbReference type="EMBL" id="PWN21786.1"/>
    </source>
</evidence>
<dbReference type="GeneID" id="37015908"/>
<protein>
    <submittedName>
        <fullName evidence="3">Uncharacterized protein</fullName>
    </submittedName>
</protein>
<evidence type="ECO:0000256" key="1">
    <source>
        <dbReference type="SAM" id="MobiDB-lite"/>
    </source>
</evidence>
<evidence type="ECO:0000256" key="2">
    <source>
        <dbReference type="SAM" id="SignalP"/>
    </source>
</evidence>
<gene>
    <name evidence="3" type="ORF">BCV69DRAFT_297995</name>
</gene>
<feature type="signal peptide" evidence="2">
    <location>
        <begin position="1"/>
        <end position="21"/>
    </location>
</feature>
<proteinExistence type="predicted"/>
<keyword evidence="2" id="KW-0732">Signal</keyword>
<feature type="region of interest" description="Disordered" evidence="1">
    <location>
        <begin position="326"/>
        <end position="349"/>
    </location>
</feature>
<sequence>MLKQLALLAIVGFASLSSVKAEFDTPHNLPAKSDGKNGQTGYNDCRKRYGDSHAKAHCQNIYVNSVQDFCIYGPAKPSKVSDVEASVVSYCTKEGYGTRTIPPGTITGASFLKTPHYVQLSLVGDFTKINVAPKDEGGELDAHGATNTQNPVGALVYSRAWTGEHVRAHEWHQFLGYNEASVRACNPGKDKQHEYCPNQYDEMGAYITSSKVSAASIVNDTDLHASLLPYFRLPHTGSQWNDPGQYEAGKFENCQAEDGLIPGVYHGKQWHQGEKPVPKAHPAPRKFNCKNFKGLNGGKARLIPDSRRRSMAFSNDLEADELALERDMDAEQRAADDEPDCDDSEDCAE</sequence>
<dbReference type="OrthoDB" id="2564904at2759"/>
<organism evidence="3 4">
    <name type="scientific">Pseudomicrostroma glucosiphilum</name>
    <dbReference type="NCBI Taxonomy" id="1684307"/>
    <lineage>
        <taxon>Eukaryota</taxon>
        <taxon>Fungi</taxon>
        <taxon>Dikarya</taxon>
        <taxon>Basidiomycota</taxon>
        <taxon>Ustilaginomycotina</taxon>
        <taxon>Exobasidiomycetes</taxon>
        <taxon>Microstromatales</taxon>
        <taxon>Microstromatales incertae sedis</taxon>
        <taxon>Pseudomicrostroma</taxon>
    </lineage>
</organism>